<gene>
    <name evidence="1" type="ORF">BDV96DRAFT_573952</name>
</gene>
<dbReference type="Proteomes" id="UP000799770">
    <property type="component" value="Unassembled WGS sequence"/>
</dbReference>
<evidence type="ECO:0000313" key="2">
    <source>
        <dbReference type="Proteomes" id="UP000799770"/>
    </source>
</evidence>
<keyword evidence="2" id="KW-1185">Reference proteome</keyword>
<dbReference type="EMBL" id="ML977321">
    <property type="protein sequence ID" value="KAF2116385.1"/>
    <property type="molecule type" value="Genomic_DNA"/>
</dbReference>
<organism evidence="1 2">
    <name type="scientific">Lophiotrema nucula</name>
    <dbReference type="NCBI Taxonomy" id="690887"/>
    <lineage>
        <taxon>Eukaryota</taxon>
        <taxon>Fungi</taxon>
        <taxon>Dikarya</taxon>
        <taxon>Ascomycota</taxon>
        <taxon>Pezizomycotina</taxon>
        <taxon>Dothideomycetes</taxon>
        <taxon>Pleosporomycetidae</taxon>
        <taxon>Pleosporales</taxon>
        <taxon>Lophiotremataceae</taxon>
        <taxon>Lophiotrema</taxon>
    </lineage>
</organism>
<proteinExistence type="predicted"/>
<sequence length="196" mass="20517">MDSLAPSEISKLSGETLAVVKHSLAEGVTALTGEVNTLRKLASAGRSLLSEPPSVMHSIRTKFRGKRPCSPLYRPVQLKPPRNIKLVIVAFFGKLKSSSYSASKSLSAVTIGPWVCGHLQRSSFAHSGSIMTPVAPEMSDRSVVFLLTLVTSSLAARAFSLTEGATALTAAAAVNESSTSLAKAATCLLSGTQSSR</sequence>
<name>A0A6A5ZAV3_9PLEO</name>
<accession>A0A6A5ZAV3</accession>
<protein>
    <submittedName>
        <fullName evidence="1">Uncharacterized protein</fullName>
    </submittedName>
</protein>
<reference evidence="1" key="1">
    <citation type="journal article" date="2020" name="Stud. Mycol.">
        <title>101 Dothideomycetes genomes: a test case for predicting lifestyles and emergence of pathogens.</title>
        <authorList>
            <person name="Haridas S."/>
            <person name="Albert R."/>
            <person name="Binder M."/>
            <person name="Bloem J."/>
            <person name="Labutti K."/>
            <person name="Salamov A."/>
            <person name="Andreopoulos B."/>
            <person name="Baker S."/>
            <person name="Barry K."/>
            <person name="Bills G."/>
            <person name="Bluhm B."/>
            <person name="Cannon C."/>
            <person name="Castanera R."/>
            <person name="Culley D."/>
            <person name="Daum C."/>
            <person name="Ezra D."/>
            <person name="Gonzalez J."/>
            <person name="Henrissat B."/>
            <person name="Kuo A."/>
            <person name="Liang C."/>
            <person name="Lipzen A."/>
            <person name="Lutzoni F."/>
            <person name="Magnuson J."/>
            <person name="Mondo S."/>
            <person name="Nolan M."/>
            <person name="Ohm R."/>
            <person name="Pangilinan J."/>
            <person name="Park H.-J."/>
            <person name="Ramirez L."/>
            <person name="Alfaro M."/>
            <person name="Sun H."/>
            <person name="Tritt A."/>
            <person name="Yoshinaga Y."/>
            <person name="Zwiers L.-H."/>
            <person name="Turgeon B."/>
            <person name="Goodwin S."/>
            <person name="Spatafora J."/>
            <person name="Crous P."/>
            <person name="Grigoriev I."/>
        </authorList>
    </citation>
    <scope>NUCLEOTIDE SEQUENCE</scope>
    <source>
        <strain evidence="1">CBS 627.86</strain>
    </source>
</reference>
<dbReference type="AlphaFoldDB" id="A0A6A5ZAV3"/>
<evidence type="ECO:0000313" key="1">
    <source>
        <dbReference type="EMBL" id="KAF2116385.1"/>
    </source>
</evidence>